<keyword evidence="2" id="KW-1185">Reference proteome</keyword>
<dbReference type="Proteomes" id="UP000283841">
    <property type="component" value="Unassembled WGS sequence"/>
</dbReference>
<evidence type="ECO:0000313" key="1">
    <source>
        <dbReference type="EMBL" id="RWQ99970.1"/>
    </source>
</evidence>
<protein>
    <submittedName>
        <fullName evidence="1">Uncharacterized protein</fullName>
    </submittedName>
</protein>
<gene>
    <name evidence="1" type="ORF">C8Q69DRAFT_43332</name>
</gene>
<dbReference type="VEuPathDB" id="FungiDB:C8Q69DRAFT_43332"/>
<comment type="caution">
    <text evidence="1">The sequence shown here is derived from an EMBL/GenBank/DDBJ whole genome shotgun (WGS) entry which is preliminary data.</text>
</comment>
<name>A0A443I789_BYSSP</name>
<accession>A0A443I789</accession>
<dbReference type="EMBL" id="RCNU01000001">
    <property type="protein sequence ID" value="RWQ99970.1"/>
    <property type="molecule type" value="Genomic_DNA"/>
</dbReference>
<evidence type="ECO:0000313" key="2">
    <source>
        <dbReference type="Proteomes" id="UP000283841"/>
    </source>
</evidence>
<dbReference type="GeneID" id="39597787"/>
<dbReference type="STRING" id="264951.A0A443I789"/>
<dbReference type="RefSeq" id="XP_028489615.1">
    <property type="nucleotide sequence ID" value="XM_028628510.1"/>
</dbReference>
<sequence length="113" mass="12602">MTQVWTKLVSVGEELPTTPTASRKSVRFFCDALSPNSQNLMVGTTDISLSVSMAEKDKTDLSTRKTTCGTQGNCSGRYIHWGIHEHLIYPNTYCFLGPFHNRNGVVRLNADSY</sequence>
<dbReference type="Gene3D" id="3.40.50.970">
    <property type="match status" value="1"/>
</dbReference>
<proteinExistence type="predicted"/>
<organism evidence="1 2">
    <name type="scientific">Byssochlamys spectabilis</name>
    <name type="common">Paecilomyces variotii</name>
    <dbReference type="NCBI Taxonomy" id="264951"/>
    <lineage>
        <taxon>Eukaryota</taxon>
        <taxon>Fungi</taxon>
        <taxon>Dikarya</taxon>
        <taxon>Ascomycota</taxon>
        <taxon>Pezizomycotina</taxon>
        <taxon>Eurotiomycetes</taxon>
        <taxon>Eurotiomycetidae</taxon>
        <taxon>Eurotiales</taxon>
        <taxon>Thermoascaceae</taxon>
        <taxon>Paecilomyces</taxon>
    </lineage>
</organism>
<reference evidence="1 2" key="1">
    <citation type="journal article" date="2018" name="Front. Microbiol.">
        <title>Genomic and genetic insights into a cosmopolitan fungus, Paecilomyces variotii (Eurotiales).</title>
        <authorList>
            <person name="Urquhart A.S."/>
            <person name="Mondo S.J."/>
            <person name="Makela M.R."/>
            <person name="Hane J.K."/>
            <person name="Wiebenga A."/>
            <person name="He G."/>
            <person name="Mihaltcheva S."/>
            <person name="Pangilinan J."/>
            <person name="Lipzen A."/>
            <person name="Barry K."/>
            <person name="de Vries R.P."/>
            <person name="Grigoriev I.V."/>
            <person name="Idnurm A."/>
        </authorList>
    </citation>
    <scope>NUCLEOTIDE SEQUENCE [LARGE SCALE GENOMIC DNA]</scope>
    <source>
        <strain evidence="1 2">CBS 101075</strain>
    </source>
</reference>
<dbReference type="AlphaFoldDB" id="A0A443I789"/>